<name>K3VNW9_FUSPC</name>
<proteinExistence type="predicted"/>
<dbReference type="EMBL" id="AFNW01000069">
    <property type="protein sequence ID" value="EKJ76599.1"/>
    <property type="molecule type" value="Genomic_DNA"/>
</dbReference>
<dbReference type="Proteomes" id="UP000007978">
    <property type="component" value="Chromosome 3"/>
</dbReference>
<protein>
    <submittedName>
        <fullName evidence="1">Uncharacterized protein</fullName>
    </submittedName>
</protein>
<dbReference type="RefSeq" id="XP_009254659.1">
    <property type="nucleotide sequence ID" value="XM_009256384.1"/>
</dbReference>
<reference evidence="1 2" key="1">
    <citation type="journal article" date="2012" name="PLoS Pathog.">
        <title>Comparative pathogenomics reveals horizontally acquired novel virulence genes in fungi infecting cereal hosts.</title>
        <authorList>
            <person name="Gardiner D.M."/>
            <person name="McDonald M.C."/>
            <person name="Covarelli L."/>
            <person name="Solomon P.S."/>
            <person name="Rusu A.G."/>
            <person name="Marshall M."/>
            <person name="Kazan K."/>
            <person name="Chakraborty S."/>
            <person name="McDonald B.A."/>
            <person name="Manners J.M."/>
        </authorList>
    </citation>
    <scope>NUCLEOTIDE SEQUENCE [LARGE SCALE GENOMIC DNA]</scope>
    <source>
        <strain evidence="1 2">CS3096</strain>
    </source>
</reference>
<dbReference type="AlphaFoldDB" id="K3VNW9"/>
<sequence length="66" mass="7708">MLWSTVESRPSVEIHNKLRIRGNVEKRGKLLGYKIPRYMVQVLSLLNKHQDGNLCISFSKIQELEL</sequence>
<keyword evidence="2" id="KW-1185">Reference proteome</keyword>
<dbReference type="GeneID" id="20361884"/>
<evidence type="ECO:0000313" key="2">
    <source>
        <dbReference type="Proteomes" id="UP000007978"/>
    </source>
</evidence>
<dbReference type="HOGENOM" id="CLU_2831325_0_0_1"/>
<comment type="caution">
    <text evidence="1">The sequence shown here is derived from an EMBL/GenBank/DDBJ whole genome shotgun (WGS) entry which is preliminary data.</text>
</comment>
<gene>
    <name evidence="1" type="ORF">FPSE_03265</name>
</gene>
<accession>K3VNW9</accession>
<organism evidence="1 2">
    <name type="scientific">Fusarium pseudograminearum (strain CS3096)</name>
    <name type="common">Wheat and barley crown-rot fungus</name>
    <dbReference type="NCBI Taxonomy" id="1028729"/>
    <lineage>
        <taxon>Eukaryota</taxon>
        <taxon>Fungi</taxon>
        <taxon>Dikarya</taxon>
        <taxon>Ascomycota</taxon>
        <taxon>Pezizomycotina</taxon>
        <taxon>Sordariomycetes</taxon>
        <taxon>Hypocreomycetidae</taxon>
        <taxon>Hypocreales</taxon>
        <taxon>Nectriaceae</taxon>
        <taxon>Fusarium</taxon>
    </lineage>
</organism>
<evidence type="ECO:0000313" key="1">
    <source>
        <dbReference type="EMBL" id="EKJ76599.1"/>
    </source>
</evidence>
<dbReference type="KEGG" id="fpu:FPSE_03265"/>